<keyword evidence="2" id="KW-1185">Reference proteome</keyword>
<reference evidence="2" key="2">
    <citation type="submission" date="2015-01" db="EMBL/GenBank/DDBJ databases">
        <title>Evolutionary Origins and Diversification of the Mycorrhizal Mutualists.</title>
        <authorList>
            <consortium name="DOE Joint Genome Institute"/>
            <consortium name="Mycorrhizal Genomics Consortium"/>
            <person name="Kohler A."/>
            <person name="Kuo A."/>
            <person name="Nagy L.G."/>
            <person name="Floudas D."/>
            <person name="Copeland A."/>
            <person name="Barry K.W."/>
            <person name="Cichocki N."/>
            <person name="Veneault-Fourrey C."/>
            <person name="LaButti K."/>
            <person name="Lindquist E.A."/>
            <person name="Lipzen A."/>
            <person name="Lundell T."/>
            <person name="Morin E."/>
            <person name="Murat C."/>
            <person name="Riley R."/>
            <person name="Ohm R."/>
            <person name="Sun H."/>
            <person name="Tunlid A."/>
            <person name="Henrissat B."/>
            <person name="Grigoriev I.V."/>
            <person name="Hibbett D.S."/>
            <person name="Martin F."/>
        </authorList>
    </citation>
    <scope>NUCLEOTIDE SEQUENCE [LARGE SCALE GENOMIC DNA]</scope>
    <source>
        <strain evidence="2">ATCC 200175</strain>
    </source>
</reference>
<dbReference type="EMBL" id="KN819337">
    <property type="protein sequence ID" value="KIJ15259.1"/>
    <property type="molecule type" value="Genomic_DNA"/>
</dbReference>
<evidence type="ECO:0000313" key="2">
    <source>
        <dbReference type="Proteomes" id="UP000053647"/>
    </source>
</evidence>
<dbReference type="OrthoDB" id="2656405at2759"/>
<name>A0A0C9SYW2_PAXIN</name>
<gene>
    <name evidence="1" type="ORF">PAXINDRAFT_11801</name>
</gene>
<organism evidence="1 2">
    <name type="scientific">Paxillus involutus ATCC 200175</name>
    <dbReference type="NCBI Taxonomy" id="664439"/>
    <lineage>
        <taxon>Eukaryota</taxon>
        <taxon>Fungi</taxon>
        <taxon>Dikarya</taxon>
        <taxon>Basidiomycota</taxon>
        <taxon>Agaricomycotina</taxon>
        <taxon>Agaricomycetes</taxon>
        <taxon>Agaricomycetidae</taxon>
        <taxon>Boletales</taxon>
        <taxon>Paxilineae</taxon>
        <taxon>Paxillaceae</taxon>
        <taxon>Paxillus</taxon>
    </lineage>
</organism>
<sequence length="80" mass="9059">MAQQPIHIWLFDQINVFKYISILGPSRPHMSNTKHLFKVHASPESPPHDPCKKPTLAIFNTALVVEDPEQFMGDGVQAHE</sequence>
<reference evidence="1 2" key="1">
    <citation type="submission" date="2014-06" db="EMBL/GenBank/DDBJ databases">
        <authorList>
            <consortium name="DOE Joint Genome Institute"/>
            <person name="Kuo A."/>
            <person name="Kohler A."/>
            <person name="Nagy L.G."/>
            <person name="Floudas D."/>
            <person name="Copeland A."/>
            <person name="Barry K.W."/>
            <person name="Cichocki N."/>
            <person name="Veneault-Fourrey C."/>
            <person name="LaButti K."/>
            <person name="Lindquist E.A."/>
            <person name="Lipzen A."/>
            <person name="Lundell T."/>
            <person name="Morin E."/>
            <person name="Murat C."/>
            <person name="Sun H."/>
            <person name="Tunlid A."/>
            <person name="Henrissat B."/>
            <person name="Grigoriev I.V."/>
            <person name="Hibbett D.S."/>
            <person name="Martin F."/>
            <person name="Nordberg H.P."/>
            <person name="Cantor M.N."/>
            <person name="Hua S.X."/>
        </authorList>
    </citation>
    <scope>NUCLEOTIDE SEQUENCE [LARGE SCALE GENOMIC DNA]</scope>
    <source>
        <strain evidence="1 2">ATCC 200175</strain>
    </source>
</reference>
<accession>A0A0C9SYW2</accession>
<dbReference type="AlphaFoldDB" id="A0A0C9SYW2"/>
<protein>
    <submittedName>
        <fullName evidence="1">Uncharacterized protein</fullName>
    </submittedName>
</protein>
<dbReference type="Proteomes" id="UP000053647">
    <property type="component" value="Unassembled WGS sequence"/>
</dbReference>
<evidence type="ECO:0000313" key="1">
    <source>
        <dbReference type="EMBL" id="KIJ15259.1"/>
    </source>
</evidence>
<proteinExistence type="predicted"/>
<dbReference type="HOGENOM" id="CLU_2590431_0_0_1"/>